<protein>
    <submittedName>
        <fullName evidence="1">Uncharacterized protein</fullName>
    </submittedName>
</protein>
<evidence type="ECO:0000313" key="1">
    <source>
        <dbReference type="EMBL" id="CAI6364927.1"/>
    </source>
</evidence>
<organism evidence="1 2">
    <name type="scientific">Macrosiphum euphorbiae</name>
    <name type="common">potato aphid</name>
    <dbReference type="NCBI Taxonomy" id="13131"/>
    <lineage>
        <taxon>Eukaryota</taxon>
        <taxon>Metazoa</taxon>
        <taxon>Ecdysozoa</taxon>
        <taxon>Arthropoda</taxon>
        <taxon>Hexapoda</taxon>
        <taxon>Insecta</taxon>
        <taxon>Pterygota</taxon>
        <taxon>Neoptera</taxon>
        <taxon>Paraneoptera</taxon>
        <taxon>Hemiptera</taxon>
        <taxon>Sternorrhyncha</taxon>
        <taxon>Aphidomorpha</taxon>
        <taxon>Aphidoidea</taxon>
        <taxon>Aphididae</taxon>
        <taxon>Macrosiphini</taxon>
        <taxon>Macrosiphum</taxon>
    </lineage>
</organism>
<evidence type="ECO:0000313" key="2">
    <source>
        <dbReference type="Proteomes" id="UP001160148"/>
    </source>
</evidence>
<comment type="caution">
    <text evidence="1">The sequence shown here is derived from an EMBL/GenBank/DDBJ whole genome shotgun (WGS) entry which is preliminary data.</text>
</comment>
<proteinExistence type="predicted"/>
<dbReference type="EMBL" id="CARXXK010000004">
    <property type="protein sequence ID" value="CAI6364927.1"/>
    <property type="molecule type" value="Genomic_DNA"/>
</dbReference>
<name>A0AAV0XA20_9HEMI</name>
<sequence>MSINRLSILLDNPILRNSFFKKKRVGIHPINRRRLIYGEYHHLYTDLRKSPDKFFDYLRMSVNTYDFILSKINHRIRKKISNFKKPISPAERLYVTIR</sequence>
<reference evidence="1 2" key="1">
    <citation type="submission" date="2023-01" db="EMBL/GenBank/DDBJ databases">
        <authorList>
            <person name="Whitehead M."/>
        </authorList>
    </citation>
    <scope>NUCLEOTIDE SEQUENCE [LARGE SCALE GENOMIC DNA]</scope>
</reference>
<accession>A0AAV0XA20</accession>
<dbReference type="AlphaFoldDB" id="A0AAV0XA20"/>
<dbReference type="Proteomes" id="UP001160148">
    <property type="component" value="Unassembled WGS sequence"/>
</dbReference>
<keyword evidence="2" id="KW-1185">Reference proteome</keyword>
<gene>
    <name evidence="1" type="ORF">MEUPH1_LOCUS19698</name>
</gene>